<dbReference type="SUPFAM" id="SSF103473">
    <property type="entry name" value="MFS general substrate transporter"/>
    <property type="match status" value="1"/>
</dbReference>
<organism evidence="7 8">
    <name type="scientific">Mya arenaria</name>
    <name type="common">Soft-shell clam</name>
    <dbReference type="NCBI Taxonomy" id="6604"/>
    <lineage>
        <taxon>Eukaryota</taxon>
        <taxon>Metazoa</taxon>
        <taxon>Spiralia</taxon>
        <taxon>Lophotrochozoa</taxon>
        <taxon>Mollusca</taxon>
        <taxon>Bivalvia</taxon>
        <taxon>Autobranchia</taxon>
        <taxon>Heteroconchia</taxon>
        <taxon>Euheterodonta</taxon>
        <taxon>Imparidentia</taxon>
        <taxon>Neoheterodontei</taxon>
        <taxon>Myida</taxon>
        <taxon>Myoidea</taxon>
        <taxon>Myidae</taxon>
        <taxon>Mya</taxon>
    </lineage>
</organism>
<sequence>MELLVKRNTLFRGCLVLFGGFLVHLAIGALYTFGNFSPYFVSYLRNRTADSSVQNVDALWVNGIGAFGNLFGMLIAGVVNNMVGPRLTTLLGTFVYCLHWFPTRPSLVSGIILAGYGGGATIFNQVITAYINPDNYSPDLVTEDGER</sequence>
<evidence type="ECO:0000256" key="3">
    <source>
        <dbReference type="ARBA" id="ARBA00022692"/>
    </source>
</evidence>
<evidence type="ECO:0008006" key="9">
    <source>
        <dbReference type="Google" id="ProtNLM"/>
    </source>
</evidence>
<keyword evidence="4 6" id="KW-1133">Transmembrane helix</keyword>
<dbReference type="Gene3D" id="1.20.1250.20">
    <property type="entry name" value="MFS general substrate transporter like domains"/>
    <property type="match status" value="1"/>
</dbReference>
<dbReference type="EMBL" id="CP111026">
    <property type="protein sequence ID" value="WAR27507.1"/>
    <property type="molecule type" value="Genomic_DNA"/>
</dbReference>
<gene>
    <name evidence="7" type="ORF">MAR_013211</name>
</gene>
<evidence type="ECO:0000256" key="5">
    <source>
        <dbReference type="ARBA" id="ARBA00023136"/>
    </source>
</evidence>
<keyword evidence="8" id="KW-1185">Reference proteome</keyword>
<comment type="subcellular location">
    <subcellularLocation>
        <location evidence="1">Membrane</location>
        <topology evidence="1">Multi-pass membrane protein</topology>
    </subcellularLocation>
</comment>
<evidence type="ECO:0000256" key="1">
    <source>
        <dbReference type="ARBA" id="ARBA00004141"/>
    </source>
</evidence>
<reference evidence="7" key="1">
    <citation type="submission" date="2022-11" db="EMBL/GenBank/DDBJ databases">
        <title>Centuries of genome instability and evolution in soft-shell clam transmissible cancer (bioRxiv).</title>
        <authorList>
            <person name="Hart S.F.M."/>
            <person name="Yonemitsu M.A."/>
            <person name="Giersch R.M."/>
            <person name="Beal B.F."/>
            <person name="Arriagada G."/>
            <person name="Davis B.W."/>
            <person name="Ostrander E.A."/>
            <person name="Goff S.P."/>
            <person name="Metzger M.J."/>
        </authorList>
    </citation>
    <scope>NUCLEOTIDE SEQUENCE</scope>
    <source>
        <strain evidence="7">MELC-2E11</strain>
        <tissue evidence="7">Siphon/mantle</tissue>
    </source>
</reference>
<name>A0ABY7G2H1_MYAAR</name>
<evidence type="ECO:0000256" key="2">
    <source>
        <dbReference type="ARBA" id="ARBA00022448"/>
    </source>
</evidence>
<evidence type="ECO:0000313" key="7">
    <source>
        <dbReference type="EMBL" id="WAR27507.1"/>
    </source>
</evidence>
<proteinExistence type="predicted"/>
<keyword evidence="2" id="KW-0813">Transport</keyword>
<dbReference type="InterPro" id="IPR052983">
    <property type="entry name" value="MFS_Riboflavin_Transporter"/>
</dbReference>
<evidence type="ECO:0000256" key="6">
    <source>
        <dbReference type="SAM" id="Phobius"/>
    </source>
</evidence>
<dbReference type="PANTHER" id="PTHR43385">
    <property type="entry name" value="RIBOFLAVIN TRANSPORTER RIBJ"/>
    <property type="match status" value="1"/>
</dbReference>
<feature type="transmembrane region" description="Helical" evidence="6">
    <location>
        <begin position="12"/>
        <end position="33"/>
    </location>
</feature>
<protein>
    <recommendedName>
        <fullName evidence="9">Nodulin-like domain-containing protein</fullName>
    </recommendedName>
</protein>
<dbReference type="PANTHER" id="PTHR43385:SF1">
    <property type="entry name" value="RIBOFLAVIN TRANSPORTER RIBJ"/>
    <property type="match status" value="1"/>
</dbReference>
<evidence type="ECO:0000256" key="4">
    <source>
        <dbReference type="ARBA" id="ARBA00022989"/>
    </source>
</evidence>
<keyword evidence="5 6" id="KW-0472">Membrane</keyword>
<keyword evidence="3 6" id="KW-0812">Transmembrane</keyword>
<accession>A0ABY7G2H1</accession>
<feature type="transmembrane region" description="Helical" evidence="6">
    <location>
        <begin position="59"/>
        <end position="79"/>
    </location>
</feature>
<evidence type="ECO:0000313" key="8">
    <source>
        <dbReference type="Proteomes" id="UP001164746"/>
    </source>
</evidence>
<dbReference type="Proteomes" id="UP001164746">
    <property type="component" value="Chromosome 15"/>
</dbReference>
<dbReference type="InterPro" id="IPR036259">
    <property type="entry name" value="MFS_trans_sf"/>
</dbReference>